<dbReference type="EMBL" id="ACKY01000108">
    <property type="protein sequence ID" value="EEV87901.1"/>
    <property type="molecule type" value="Genomic_DNA"/>
</dbReference>
<name>C8NBW6_CARH6</name>
<evidence type="ECO:0000313" key="1">
    <source>
        <dbReference type="EMBL" id="EEV87901.1"/>
    </source>
</evidence>
<reference evidence="1 2" key="1">
    <citation type="submission" date="2009-08" db="EMBL/GenBank/DDBJ databases">
        <authorList>
            <person name="Qin X."/>
            <person name="Bachman B."/>
            <person name="Battles P."/>
            <person name="Bell A."/>
            <person name="Bess C."/>
            <person name="Bickham C."/>
            <person name="Chaboub L."/>
            <person name="Chen D."/>
            <person name="Coyle M."/>
            <person name="Deiros D.R."/>
            <person name="Dinh H."/>
            <person name="Forbes L."/>
            <person name="Fowler G."/>
            <person name="Francisco L."/>
            <person name="Fu Q."/>
            <person name="Gubbala S."/>
            <person name="Hale W."/>
            <person name="Han Y."/>
            <person name="Hemphill L."/>
            <person name="Highlander S.K."/>
            <person name="Hirani K."/>
            <person name="Hogues M."/>
            <person name="Jackson L."/>
            <person name="Jakkamsetti A."/>
            <person name="Javaid M."/>
            <person name="Jiang H."/>
            <person name="Korchina V."/>
            <person name="Kovar C."/>
            <person name="Lara F."/>
            <person name="Lee S."/>
            <person name="Mata R."/>
            <person name="Mathew T."/>
            <person name="Moen C."/>
            <person name="Morales K."/>
            <person name="Munidasa M."/>
            <person name="Nazareth L."/>
            <person name="Ngo R."/>
            <person name="Nguyen L."/>
            <person name="Okwuonu G."/>
            <person name="Ongeri F."/>
            <person name="Patil S."/>
            <person name="Petrosino J."/>
            <person name="Pham C."/>
            <person name="Pham P."/>
            <person name="Pu L.-L."/>
            <person name="Puazo M."/>
            <person name="Raj R."/>
            <person name="Reid J."/>
            <person name="Rouhana J."/>
            <person name="Saada N."/>
            <person name="Shang Y."/>
            <person name="Simmons D."/>
            <person name="Thornton R."/>
            <person name="Warren J."/>
            <person name="Weissenberger G."/>
            <person name="Zhang J."/>
            <person name="Zhang L."/>
            <person name="Zhou C."/>
            <person name="Zhu D."/>
            <person name="Muzny D."/>
            <person name="Worley K."/>
            <person name="Gibbs R."/>
        </authorList>
    </citation>
    <scope>NUCLEOTIDE SEQUENCE [LARGE SCALE GENOMIC DNA]</scope>
    <source>
        <strain evidence="2">ATCC 15826 / DSM 8339 / NCTC 10426 / 6573</strain>
    </source>
</reference>
<evidence type="ECO:0000313" key="2">
    <source>
        <dbReference type="Proteomes" id="UP000004870"/>
    </source>
</evidence>
<dbReference type="Proteomes" id="UP000004870">
    <property type="component" value="Unassembled WGS sequence"/>
</dbReference>
<organism evidence="1 2">
    <name type="scientific">Cardiobacterium hominis (strain ATCC 15826 / DSM 8339 / NCTC 10426 / 6573)</name>
    <dbReference type="NCBI Taxonomy" id="638300"/>
    <lineage>
        <taxon>Bacteria</taxon>
        <taxon>Pseudomonadati</taxon>
        <taxon>Pseudomonadota</taxon>
        <taxon>Gammaproteobacteria</taxon>
        <taxon>Cardiobacteriales</taxon>
        <taxon>Cardiobacteriaceae</taxon>
        <taxon>Cardiobacterium</taxon>
    </lineage>
</organism>
<protein>
    <submittedName>
        <fullName evidence="1">Uncharacterized protein</fullName>
    </submittedName>
</protein>
<sequence length="52" mass="5865">MPEAKNIAISAAVVRLTGQRRLTAQRHTHNKANLPMSHIADENRRFTARRTG</sequence>
<accession>C8NBW6</accession>
<gene>
    <name evidence="1" type="ORF">HMPREF0198_1994</name>
</gene>
<comment type="caution">
    <text evidence="1">The sequence shown here is derived from an EMBL/GenBank/DDBJ whole genome shotgun (WGS) entry which is preliminary data.</text>
</comment>
<dbReference type="AlphaFoldDB" id="C8NBW6"/>
<proteinExistence type="predicted"/>
<dbReference type="HOGENOM" id="CLU_3077999_0_0_6"/>
<keyword evidence="2" id="KW-1185">Reference proteome</keyword>